<dbReference type="RefSeq" id="WP_170217571.1">
    <property type="nucleotide sequence ID" value="NZ_CP144375.1"/>
</dbReference>
<dbReference type="GO" id="GO:0015192">
    <property type="term" value="F:L-phenylalanine transmembrane transporter activity"/>
    <property type="evidence" value="ECO:0007669"/>
    <property type="project" value="TreeGrafter"/>
</dbReference>
<dbReference type="GO" id="GO:0015808">
    <property type="term" value="P:L-alanine transport"/>
    <property type="evidence" value="ECO:0007669"/>
    <property type="project" value="TreeGrafter"/>
</dbReference>
<dbReference type="GO" id="GO:1903806">
    <property type="term" value="P:L-isoleucine import across plasma membrane"/>
    <property type="evidence" value="ECO:0007669"/>
    <property type="project" value="TreeGrafter"/>
</dbReference>
<dbReference type="PANTHER" id="PTHR11795">
    <property type="entry name" value="BRANCHED-CHAIN AMINO ACID TRANSPORT SYSTEM PERMEASE PROTEIN LIVH"/>
    <property type="match status" value="1"/>
</dbReference>
<keyword evidence="7 10" id="KW-1133">Transmembrane helix</keyword>
<evidence type="ECO:0000256" key="6">
    <source>
        <dbReference type="ARBA" id="ARBA00022970"/>
    </source>
</evidence>
<dbReference type="CDD" id="cd06582">
    <property type="entry name" value="TM_PBP1_LivH_like"/>
    <property type="match status" value="1"/>
</dbReference>
<feature type="transmembrane region" description="Helical" evidence="10">
    <location>
        <begin position="12"/>
        <end position="35"/>
    </location>
</feature>
<keyword evidence="6" id="KW-0029">Amino-acid transport</keyword>
<dbReference type="InterPro" id="IPR001851">
    <property type="entry name" value="ABC_transp_permease"/>
</dbReference>
<dbReference type="GO" id="GO:0005304">
    <property type="term" value="F:L-valine transmembrane transporter activity"/>
    <property type="evidence" value="ECO:0007669"/>
    <property type="project" value="TreeGrafter"/>
</dbReference>
<dbReference type="GO" id="GO:0015188">
    <property type="term" value="F:L-isoleucine transmembrane transporter activity"/>
    <property type="evidence" value="ECO:0007669"/>
    <property type="project" value="TreeGrafter"/>
</dbReference>
<evidence type="ECO:0000256" key="2">
    <source>
        <dbReference type="ARBA" id="ARBA00022448"/>
    </source>
</evidence>
<comment type="caution">
    <text evidence="11">The sequence shown here is derived from an EMBL/GenBank/DDBJ whole genome shotgun (WGS) entry which is preliminary data.</text>
</comment>
<evidence type="ECO:0000256" key="4">
    <source>
        <dbReference type="ARBA" id="ARBA00022519"/>
    </source>
</evidence>
<dbReference type="GO" id="GO:0015190">
    <property type="term" value="F:L-leucine transmembrane transporter activity"/>
    <property type="evidence" value="ECO:0007669"/>
    <property type="project" value="TreeGrafter"/>
</dbReference>
<keyword evidence="4" id="KW-0997">Cell inner membrane</keyword>
<name>A0A3E0HPU7_9PSEU</name>
<comment type="subcellular location">
    <subcellularLocation>
        <location evidence="1">Cell membrane</location>
        <topology evidence="1">Multi-pass membrane protein</topology>
    </subcellularLocation>
</comment>
<evidence type="ECO:0000313" key="11">
    <source>
        <dbReference type="EMBL" id="REH48411.1"/>
    </source>
</evidence>
<feature type="transmembrane region" description="Helical" evidence="10">
    <location>
        <begin position="143"/>
        <end position="170"/>
    </location>
</feature>
<evidence type="ECO:0000256" key="8">
    <source>
        <dbReference type="ARBA" id="ARBA00023136"/>
    </source>
</evidence>
<feature type="transmembrane region" description="Helical" evidence="10">
    <location>
        <begin position="42"/>
        <end position="59"/>
    </location>
</feature>
<organism evidence="11 12">
    <name type="scientific">Kutzneria buriramensis</name>
    <dbReference type="NCBI Taxonomy" id="1045776"/>
    <lineage>
        <taxon>Bacteria</taxon>
        <taxon>Bacillati</taxon>
        <taxon>Actinomycetota</taxon>
        <taxon>Actinomycetes</taxon>
        <taxon>Pseudonocardiales</taxon>
        <taxon>Pseudonocardiaceae</taxon>
        <taxon>Kutzneria</taxon>
    </lineage>
</organism>
<dbReference type="PANTHER" id="PTHR11795:SF371">
    <property type="entry name" value="HIGH-AFFINITY BRANCHED-CHAIN AMINO ACID TRANSPORT SYSTEM PERMEASE PROTEIN LIVH"/>
    <property type="match status" value="1"/>
</dbReference>
<feature type="transmembrane region" description="Helical" evidence="10">
    <location>
        <begin position="199"/>
        <end position="222"/>
    </location>
</feature>
<protein>
    <submittedName>
        <fullName evidence="11">Branched-chain amino acid transport system permease protein</fullName>
    </submittedName>
</protein>
<evidence type="ECO:0000256" key="7">
    <source>
        <dbReference type="ARBA" id="ARBA00022989"/>
    </source>
</evidence>
<dbReference type="InterPro" id="IPR052157">
    <property type="entry name" value="BCAA_transport_permease"/>
</dbReference>
<dbReference type="GO" id="GO:0005886">
    <property type="term" value="C:plasma membrane"/>
    <property type="evidence" value="ECO:0007669"/>
    <property type="project" value="UniProtKB-SubCell"/>
</dbReference>
<evidence type="ECO:0000256" key="3">
    <source>
        <dbReference type="ARBA" id="ARBA00022475"/>
    </source>
</evidence>
<feature type="transmembrane region" description="Helical" evidence="10">
    <location>
        <begin position="274"/>
        <end position="291"/>
    </location>
</feature>
<evidence type="ECO:0000256" key="9">
    <source>
        <dbReference type="ARBA" id="ARBA00037998"/>
    </source>
</evidence>
<feature type="transmembrane region" description="Helical" evidence="10">
    <location>
        <begin position="234"/>
        <end position="262"/>
    </location>
</feature>
<evidence type="ECO:0000256" key="5">
    <source>
        <dbReference type="ARBA" id="ARBA00022692"/>
    </source>
</evidence>
<dbReference type="Proteomes" id="UP000256269">
    <property type="component" value="Unassembled WGS sequence"/>
</dbReference>
<dbReference type="Pfam" id="PF02653">
    <property type="entry name" value="BPD_transp_2"/>
    <property type="match status" value="1"/>
</dbReference>
<keyword evidence="3" id="KW-1003">Cell membrane</keyword>
<dbReference type="GO" id="GO:0042941">
    <property type="term" value="P:D-alanine transmembrane transport"/>
    <property type="evidence" value="ECO:0007669"/>
    <property type="project" value="TreeGrafter"/>
</dbReference>
<dbReference type="EMBL" id="QUNO01000005">
    <property type="protein sequence ID" value="REH48411.1"/>
    <property type="molecule type" value="Genomic_DNA"/>
</dbReference>
<keyword evidence="5 10" id="KW-0812">Transmembrane</keyword>
<keyword evidence="8 10" id="KW-0472">Membrane</keyword>
<keyword evidence="12" id="KW-1185">Reference proteome</keyword>
<gene>
    <name evidence="11" type="ORF">BCF44_105269</name>
</gene>
<keyword evidence="2" id="KW-0813">Transport</keyword>
<comment type="similarity">
    <text evidence="9">Belongs to the binding-protein-dependent transport system permease family. LivHM subfamily.</text>
</comment>
<evidence type="ECO:0000313" key="12">
    <source>
        <dbReference type="Proteomes" id="UP000256269"/>
    </source>
</evidence>
<proteinExistence type="inferred from homology"/>
<dbReference type="AlphaFoldDB" id="A0A3E0HPU7"/>
<evidence type="ECO:0000256" key="1">
    <source>
        <dbReference type="ARBA" id="ARBA00004651"/>
    </source>
</evidence>
<accession>A0A3E0HPU7</accession>
<feature type="transmembrane region" description="Helical" evidence="10">
    <location>
        <begin position="65"/>
        <end position="87"/>
    </location>
</feature>
<evidence type="ECO:0000256" key="10">
    <source>
        <dbReference type="SAM" id="Phobius"/>
    </source>
</evidence>
<reference evidence="11 12" key="1">
    <citation type="submission" date="2018-08" db="EMBL/GenBank/DDBJ databases">
        <title>Genomic Encyclopedia of Archaeal and Bacterial Type Strains, Phase II (KMG-II): from individual species to whole genera.</title>
        <authorList>
            <person name="Goeker M."/>
        </authorList>
    </citation>
    <scope>NUCLEOTIDE SEQUENCE [LARGE SCALE GENOMIC DNA]</scope>
    <source>
        <strain evidence="11 12">DSM 45791</strain>
    </source>
</reference>
<sequence>MATLLQQIVNGLIFGGLIAMVALGYTMVYGIIQLINFAHGEIFMTGAFGGLAVYTWLLPAEAQKIWYVALPAMMVGGAIVSLVVALLMERLAYRPLRNAPRLAPLITALGVSVFLQELTRIVYPGANSAVPFPNVFSAAPVHIGSITIPSSGLLMLVVSVVLSVVLQTYVNRSRMGRAMRATAQDPDTSRLMGINPDRVIVLTFGIGAVLAGIGGVLYGTYINNVDPYIGFQNGLFAFAAAVLGGIGSIRGAVIGAFVIGLIKNIADIYLPGGTAYDYVWIFILLIAVLVFRPQGLFGEVERVRA</sequence>